<keyword evidence="4" id="KW-0378">Hydrolase</keyword>
<keyword evidence="4" id="KW-0540">Nuclease</keyword>
<evidence type="ECO:0000313" key="3">
    <source>
        <dbReference type="EMBL" id="PQA90762.1"/>
    </source>
</evidence>
<dbReference type="CDD" id="cd01038">
    <property type="entry name" value="Endonuclease_DUF559"/>
    <property type="match status" value="1"/>
</dbReference>
<dbReference type="EMBL" id="FTOJ01000009">
    <property type="protein sequence ID" value="SIT01127.1"/>
    <property type="molecule type" value="Genomic_DNA"/>
</dbReference>
<evidence type="ECO:0000313" key="6">
    <source>
        <dbReference type="Proteomes" id="UP000238314"/>
    </source>
</evidence>
<reference evidence="5" key="3">
    <citation type="submission" date="2017-01" db="EMBL/GenBank/DDBJ databases">
        <authorList>
            <person name="Varghese N."/>
            <person name="Submissions S."/>
        </authorList>
    </citation>
    <scope>NUCLEOTIDE SEQUENCE [LARGE SCALE GENOMIC DNA]</scope>
    <source>
        <strain evidence="5">DSM 21068</strain>
    </source>
</reference>
<proteinExistence type="predicted"/>
<accession>A0A1N7NS23</accession>
<dbReference type="PANTHER" id="PTHR38590:SF1">
    <property type="entry name" value="BLL0828 PROTEIN"/>
    <property type="match status" value="1"/>
</dbReference>
<dbReference type="STRING" id="551459.SAMN05421796_10927"/>
<dbReference type="PANTHER" id="PTHR38590">
    <property type="entry name" value="BLL0828 PROTEIN"/>
    <property type="match status" value="1"/>
</dbReference>
<dbReference type="Proteomes" id="UP000186246">
    <property type="component" value="Unassembled WGS sequence"/>
</dbReference>
<feature type="domain" description="DUF559" evidence="2">
    <location>
        <begin position="22"/>
        <end position="124"/>
    </location>
</feature>
<dbReference type="SUPFAM" id="SSF52980">
    <property type="entry name" value="Restriction endonuclease-like"/>
    <property type="match status" value="1"/>
</dbReference>
<dbReference type="InterPro" id="IPR047216">
    <property type="entry name" value="Endonuclease_DUF559_bact"/>
</dbReference>
<dbReference type="InterPro" id="IPR011335">
    <property type="entry name" value="Restrct_endonuc-II-like"/>
</dbReference>
<evidence type="ECO:0000313" key="5">
    <source>
        <dbReference type="Proteomes" id="UP000186246"/>
    </source>
</evidence>
<sequence>MKKFKPNYEEGMWKGAPRSSFSKAKSLRINETDAEKILWERLRNNQLKGYKFRRQHPISLYIADFYCHKLKLVVEIDGEYHNLQEQIEKDKERTEILEKNGLTLIRFTNQEIHENLDEVISTITLKADEILSFQNSNESQ</sequence>
<organism evidence="4 5">
    <name type="scientific">Chryseobacterium piscicola</name>
    <dbReference type="NCBI Taxonomy" id="551459"/>
    <lineage>
        <taxon>Bacteria</taxon>
        <taxon>Pseudomonadati</taxon>
        <taxon>Bacteroidota</taxon>
        <taxon>Flavobacteriia</taxon>
        <taxon>Flavobacteriales</taxon>
        <taxon>Weeksellaceae</taxon>
        <taxon>Chryseobacterium group</taxon>
        <taxon>Chryseobacterium</taxon>
    </lineage>
</organism>
<dbReference type="Gene3D" id="3.40.960.10">
    <property type="entry name" value="VSR Endonuclease"/>
    <property type="match status" value="1"/>
</dbReference>
<dbReference type="Pfam" id="PF04480">
    <property type="entry name" value="DUF559"/>
    <property type="match status" value="1"/>
</dbReference>
<dbReference type="Proteomes" id="UP000238314">
    <property type="component" value="Unassembled WGS sequence"/>
</dbReference>
<evidence type="ECO:0000313" key="4">
    <source>
        <dbReference type="EMBL" id="SIT01127.1"/>
    </source>
</evidence>
<dbReference type="InterPro" id="IPR007569">
    <property type="entry name" value="DUF559"/>
</dbReference>
<keyword evidence="6" id="KW-1185">Reference proteome</keyword>
<name>A0A1N7NS23_9FLAO</name>
<reference evidence="4" key="2">
    <citation type="submission" date="2017-01" db="EMBL/GenBank/DDBJ databases">
        <authorList>
            <person name="Mah S.A."/>
            <person name="Swanson W.J."/>
            <person name="Moy G.W."/>
            <person name="Vacquier V.D."/>
        </authorList>
    </citation>
    <scope>NUCLEOTIDE SEQUENCE [LARGE SCALE GENOMIC DNA]</scope>
    <source>
        <strain evidence="4">DSM 21068</strain>
    </source>
</reference>
<dbReference type="RefSeq" id="WP_076452429.1">
    <property type="nucleotide sequence ID" value="NZ_FTOJ01000009.1"/>
</dbReference>
<gene>
    <name evidence="3" type="ORF">B0A70_13520</name>
    <name evidence="4" type="ORF">SAMN05421796_10927</name>
</gene>
<feature type="coiled-coil region" evidence="1">
    <location>
        <begin position="73"/>
        <end position="100"/>
    </location>
</feature>
<evidence type="ECO:0000256" key="1">
    <source>
        <dbReference type="SAM" id="Coils"/>
    </source>
</evidence>
<dbReference type="EMBL" id="MUGO01000022">
    <property type="protein sequence ID" value="PQA90762.1"/>
    <property type="molecule type" value="Genomic_DNA"/>
</dbReference>
<dbReference type="GO" id="GO:0004519">
    <property type="term" value="F:endonuclease activity"/>
    <property type="evidence" value="ECO:0007669"/>
    <property type="project" value="UniProtKB-KW"/>
</dbReference>
<reference evidence="3 6" key="1">
    <citation type="submission" date="2016-11" db="EMBL/GenBank/DDBJ databases">
        <title>Whole genomes of Flavobacteriaceae.</title>
        <authorList>
            <person name="Stine C."/>
            <person name="Li C."/>
            <person name="Tadesse D."/>
        </authorList>
    </citation>
    <scope>NUCLEOTIDE SEQUENCE [LARGE SCALE GENOMIC DNA]</scope>
    <source>
        <strain evidence="3 6">DSM 21068</strain>
    </source>
</reference>
<dbReference type="AlphaFoldDB" id="A0A1N7NS23"/>
<protein>
    <submittedName>
        <fullName evidence="4">Very-short-patch-repair endonuclease</fullName>
    </submittedName>
</protein>
<keyword evidence="1" id="KW-0175">Coiled coil</keyword>
<keyword evidence="4" id="KW-0255">Endonuclease</keyword>
<evidence type="ECO:0000259" key="2">
    <source>
        <dbReference type="Pfam" id="PF04480"/>
    </source>
</evidence>